<sequence>MDVGRFTYLRSTRCQWKKTEQVENQRYAAILDRMKRWSLAPCKTERVERPAGLRYGSSVCIDRDHQNFWIAKRWSYERGESSVEMGGMVQRWADQRTSTEQGGLSRVLAYYRPGGSFPDELLCEHLPDRVGSCEMNASAAQHPAEIHALDESATVIQKELDTPFVAMRLCCPGVARSR</sequence>
<accession>A0ACB6ZM82</accession>
<protein>
    <submittedName>
        <fullName evidence="1">Uncharacterized protein</fullName>
    </submittedName>
</protein>
<dbReference type="Proteomes" id="UP000886501">
    <property type="component" value="Unassembled WGS sequence"/>
</dbReference>
<keyword evidence="2" id="KW-1185">Reference proteome</keyword>
<organism evidence="1 2">
    <name type="scientific">Thelephora ganbajun</name>
    <name type="common">Ganba fungus</name>
    <dbReference type="NCBI Taxonomy" id="370292"/>
    <lineage>
        <taxon>Eukaryota</taxon>
        <taxon>Fungi</taxon>
        <taxon>Dikarya</taxon>
        <taxon>Basidiomycota</taxon>
        <taxon>Agaricomycotina</taxon>
        <taxon>Agaricomycetes</taxon>
        <taxon>Thelephorales</taxon>
        <taxon>Thelephoraceae</taxon>
        <taxon>Thelephora</taxon>
    </lineage>
</organism>
<evidence type="ECO:0000313" key="2">
    <source>
        <dbReference type="Proteomes" id="UP000886501"/>
    </source>
</evidence>
<dbReference type="EMBL" id="MU117984">
    <property type="protein sequence ID" value="KAF9650518.1"/>
    <property type="molecule type" value="Genomic_DNA"/>
</dbReference>
<gene>
    <name evidence="1" type="ORF">BDM02DRAFT_3259708</name>
</gene>
<reference evidence="1" key="2">
    <citation type="journal article" date="2020" name="Nat. Commun.">
        <title>Large-scale genome sequencing of mycorrhizal fungi provides insights into the early evolution of symbiotic traits.</title>
        <authorList>
            <person name="Miyauchi S."/>
            <person name="Kiss E."/>
            <person name="Kuo A."/>
            <person name="Drula E."/>
            <person name="Kohler A."/>
            <person name="Sanchez-Garcia M."/>
            <person name="Morin E."/>
            <person name="Andreopoulos B."/>
            <person name="Barry K.W."/>
            <person name="Bonito G."/>
            <person name="Buee M."/>
            <person name="Carver A."/>
            <person name="Chen C."/>
            <person name="Cichocki N."/>
            <person name="Clum A."/>
            <person name="Culley D."/>
            <person name="Crous P.W."/>
            <person name="Fauchery L."/>
            <person name="Girlanda M."/>
            <person name="Hayes R.D."/>
            <person name="Keri Z."/>
            <person name="LaButti K."/>
            <person name="Lipzen A."/>
            <person name="Lombard V."/>
            <person name="Magnuson J."/>
            <person name="Maillard F."/>
            <person name="Murat C."/>
            <person name="Nolan M."/>
            <person name="Ohm R.A."/>
            <person name="Pangilinan J."/>
            <person name="Pereira M.F."/>
            <person name="Perotto S."/>
            <person name="Peter M."/>
            <person name="Pfister S."/>
            <person name="Riley R."/>
            <person name="Sitrit Y."/>
            <person name="Stielow J.B."/>
            <person name="Szollosi G."/>
            <person name="Zifcakova L."/>
            <person name="Stursova M."/>
            <person name="Spatafora J.W."/>
            <person name="Tedersoo L."/>
            <person name="Vaario L.M."/>
            <person name="Yamada A."/>
            <person name="Yan M."/>
            <person name="Wang P."/>
            <person name="Xu J."/>
            <person name="Bruns T."/>
            <person name="Baldrian P."/>
            <person name="Vilgalys R."/>
            <person name="Dunand C."/>
            <person name="Henrissat B."/>
            <person name="Grigoriev I.V."/>
            <person name="Hibbett D."/>
            <person name="Nagy L.G."/>
            <person name="Martin F.M."/>
        </authorList>
    </citation>
    <scope>NUCLEOTIDE SEQUENCE</scope>
    <source>
        <strain evidence="1">P2</strain>
    </source>
</reference>
<reference evidence="1" key="1">
    <citation type="submission" date="2019-10" db="EMBL/GenBank/DDBJ databases">
        <authorList>
            <consortium name="DOE Joint Genome Institute"/>
            <person name="Kuo A."/>
            <person name="Miyauchi S."/>
            <person name="Kiss E."/>
            <person name="Drula E."/>
            <person name="Kohler A."/>
            <person name="Sanchez-Garcia M."/>
            <person name="Andreopoulos B."/>
            <person name="Barry K.W."/>
            <person name="Bonito G."/>
            <person name="Buee M."/>
            <person name="Carver A."/>
            <person name="Chen C."/>
            <person name="Cichocki N."/>
            <person name="Clum A."/>
            <person name="Culley D."/>
            <person name="Crous P.W."/>
            <person name="Fauchery L."/>
            <person name="Girlanda M."/>
            <person name="Hayes R."/>
            <person name="Keri Z."/>
            <person name="Labutti K."/>
            <person name="Lipzen A."/>
            <person name="Lombard V."/>
            <person name="Magnuson J."/>
            <person name="Maillard F."/>
            <person name="Morin E."/>
            <person name="Murat C."/>
            <person name="Nolan M."/>
            <person name="Ohm R."/>
            <person name="Pangilinan J."/>
            <person name="Pereira M."/>
            <person name="Perotto S."/>
            <person name="Peter M."/>
            <person name="Riley R."/>
            <person name="Sitrit Y."/>
            <person name="Stielow B."/>
            <person name="Szollosi G."/>
            <person name="Zifcakova L."/>
            <person name="Stursova M."/>
            <person name="Spatafora J.W."/>
            <person name="Tedersoo L."/>
            <person name="Vaario L.-M."/>
            <person name="Yamada A."/>
            <person name="Yan M."/>
            <person name="Wang P."/>
            <person name="Xu J."/>
            <person name="Bruns T."/>
            <person name="Baldrian P."/>
            <person name="Vilgalys R."/>
            <person name="Henrissat B."/>
            <person name="Grigoriev I.V."/>
            <person name="Hibbett D."/>
            <person name="Nagy L.G."/>
            <person name="Martin F.M."/>
        </authorList>
    </citation>
    <scope>NUCLEOTIDE SEQUENCE</scope>
    <source>
        <strain evidence="1">P2</strain>
    </source>
</reference>
<evidence type="ECO:0000313" key="1">
    <source>
        <dbReference type="EMBL" id="KAF9650518.1"/>
    </source>
</evidence>
<proteinExistence type="predicted"/>
<name>A0ACB6ZM82_THEGA</name>
<comment type="caution">
    <text evidence="1">The sequence shown here is derived from an EMBL/GenBank/DDBJ whole genome shotgun (WGS) entry which is preliminary data.</text>
</comment>